<evidence type="ECO:0000313" key="4">
    <source>
        <dbReference type="Proteomes" id="UP000647172"/>
    </source>
</evidence>
<keyword evidence="2" id="KW-1133">Transmembrane helix</keyword>
<name>A0A919MNH9_9ACTN</name>
<evidence type="ECO:0000256" key="1">
    <source>
        <dbReference type="SAM" id="MobiDB-lite"/>
    </source>
</evidence>
<accession>A0A919MNH9</accession>
<dbReference type="Proteomes" id="UP000647172">
    <property type="component" value="Unassembled WGS sequence"/>
</dbReference>
<evidence type="ECO:0000313" key="3">
    <source>
        <dbReference type="EMBL" id="GIE50992.1"/>
    </source>
</evidence>
<proteinExistence type="predicted"/>
<dbReference type="EMBL" id="BOMQ01000053">
    <property type="protein sequence ID" value="GIE50992.1"/>
    <property type="molecule type" value="Genomic_DNA"/>
</dbReference>
<reference evidence="3" key="1">
    <citation type="submission" date="2021-01" db="EMBL/GenBank/DDBJ databases">
        <title>Whole genome shotgun sequence of Actinoplanes nipponensis NBRC 14063.</title>
        <authorList>
            <person name="Komaki H."/>
            <person name="Tamura T."/>
        </authorList>
    </citation>
    <scope>NUCLEOTIDE SEQUENCE</scope>
    <source>
        <strain evidence="3">NBRC 14063</strain>
    </source>
</reference>
<keyword evidence="4" id="KW-1185">Reference proteome</keyword>
<gene>
    <name evidence="3" type="ORF">Ani05nite_45260</name>
</gene>
<dbReference type="AlphaFoldDB" id="A0A919MNH9"/>
<feature type="region of interest" description="Disordered" evidence="1">
    <location>
        <begin position="1"/>
        <end position="20"/>
    </location>
</feature>
<keyword evidence="2" id="KW-0472">Membrane</keyword>
<feature type="transmembrane region" description="Helical" evidence="2">
    <location>
        <begin position="64"/>
        <end position="86"/>
    </location>
</feature>
<organism evidence="3 4">
    <name type="scientific">Actinoplanes nipponensis</name>
    <dbReference type="NCBI Taxonomy" id="135950"/>
    <lineage>
        <taxon>Bacteria</taxon>
        <taxon>Bacillati</taxon>
        <taxon>Actinomycetota</taxon>
        <taxon>Actinomycetes</taxon>
        <taxon>Micromonosporales</taxon>
        <taxon>Micromonosporaceae</taxon>
        <taxon>Actinoplanes</taxon>
    </lineage>
</organism>
<keyword evidence="2" id="KW-0812">Transmembrane</keyword>
<feature type="compositionally biased region" description="Polar residues" evidence="1">
    <location>
        <begin position="1"/>
        <end position="17"/>
    </location>
</feature>
<feature type="transmembrane region" description="Helical" evidence="2">
    <location>
        <begin position="198"/>
        <end position="219"/>
    </location>
</feature>
<dbReference type="RefSeq" id="WP_203771116.1">
    <property type="nucleotide sequence ID" value="NZ_BAAAYJ010000062.1"/>
</dbReference>
<sequence length="237" mass="24148">MTVQAGTNPTPSVTAASGPSPLDAVPDMRATAKWIVAAAAAVGSLLVGAAPLTAVGKIATAADAALAFLGLALVLSGVGLVIWFAAEALVPPVTTLATLATPELAELRARMAGDTRAFFGPFGADADDLRAAATRHARAAAQLASLAAHERKADVKATLELSLADAHANHALAQQLQRRLLEFVHVWQIRESLRRARLVTVGAMVLIALGAVLFLLATAPPTGAARPAPSPSASVRS</sequence>
<feature type="transmembrane region" description="Helical" evidence="2">
    <location>
        <begin position="34"/>
        <end position="52"/>
    </location>
</feature>
<evidence type="ECO:0000256" key="2">
    <source>
        <dbReference type="SAM" id="Phobius"/>
    </source>
</evidence>
<comment type="caution">
    <text evidence="3">The sequence shown here is derived from an EMBL/GenBank/DDBJ whole genome shotgun (WGS) entry which is preliminary data.</text>
</comment>
<protein>
    <submittedName>
        <fullName evidence="3">Uncharacterized protein</fullName>
    </submittedName>
</protein>